<protein>
    <submittedName>
        <fullName evidence="4">Ribonuclease</fullName>
    </submittedName>
</protein>
<proteinExistence type="predicted"/>
<dbReference type="SUPFAM" id="SSF54060">
    <property type="entry name" value="His-Me finger endonucleases"/>
    <property type="match status" value="1"/>
</dbReference>
<dbReference type="GO" id="GO:0004518">
    <property type="term" value="F:nuclease activity"/>
    <property type="evidence" value="ECO:0007669"/>
    <property type="project" value="UniProtKB-KW"/>
</dbReference>
<dbReference type="PANTHER" id="PTHR33607:SF2">
    <property type="entry name" value="ENDONUCLEASE-1"/>
    <property type="match status" value="1"/>
</dbReference>
<evidence type="ECO:0000256" key="1">
    <source>
        <dbReference type="ARBA" id="ARBA00022722"/>
    </source>
</evidence>
<dbReference type="PROSITE" id="PS51257">
    <property type="entry name" value="PROKAR_LIPOPROTEIN"/>
    <property type="match status" value="1"/>
</dbReference>
<keyword evidence="1" id="KW-0540">Nuclease</keyword>
<dbReference type="RefSeq" id="WP_033178891.1">
    <property type="nucleotide sequence ID" value="NZ_CP030140.1"/>
</dbReference>
<sequence>MKKQKLFLCLSSLSIITLPLISSSCIKKEEQDLLLSTRNNVNIVIKPEAKTKNENSLVENDFIASNYDNNIFEIRYSLIKNSTPAILRIFIKEKQTNREVSKDFELVIKDGNIQIQNKEISNPKPDQKPQPPVAPNKDLVYEKTNKYYLALENLSGMQLLNKLHEIQIEGTRGIKSNSTGYEYLKTTYRDAFIDKYYENDGTILDLYSENPNGKDPYTYAHYGGYSANQEGQGTNREHIIPQSWFNKLDPMRNDAHHVWPSDIYVNEKHGNYPYGTVKTSTFTSLNGTKVGDSFEDGNPVCEPIDAFKGDVARAILYFSFTYKDQNLRNNQSAKRFYIDDTNKINPAFLKTLLKWHHDDPIDQFDIDRNNAIAKHQTVRNPFIDYPELVDVIFNNKTDYTFHNKGTLKAINK</sequence>
<dbReference type="GO" id="GO:0016787">
    <property type="term" value="F:hydrolase activity"/>
    <property type="evidence" value="ECO:0007669"/>
    <property type="project" value="UniProtKB-KW"/>
</dbReference>
<dbReference type="InterPro" id="IPR044925">
    <property type="entry name" value="His-Me_finger_sf"/>
</dbReference>
<dbReference type="InterPro" id="IPR007346">
    <property type="entry name" value="Endonuclease-I"/>
</dbReference>
<dbReference type="Pfam" id="PF04231">
    <property type="entry name" value="Endonuclease_1"/>
    <property type="match status" value="1"/>
</dbReference>
<reference evidence="5" key="1">
    <citation type="submission" date="2018-06" db="EMBL/GenBank/DDBJ databases">
        <title>Complete genome sequences of Mycoplasma anatis, M. anseris and M. cloacale type strains.</title>
        <authorList>
            <person name="Grozner D."/>
            <person name="Forro B."/>
            <person name="Sulyok K.M."/>
            <person name="Marton S."/>
            <person name="Kreizinger Z."/>
            <person name="Banyai K."/>
            <person name="Gyuranecz M."/>
        </authorList>
    </citation>
    <scope>NUCLEOTIDE SEQUENCE [LARGE SCALE GENOMIC DNA]</scope>
    <source>
        <strain evidence="5">ATCC 49234</strain>
    </source>
</reference>
<feature type="region of interest" description="Disordered" evidence="3">
    <location>
        <begin position="118"/>
        <end position="137"/>
    </location>
</feature>
<dbReference type="PANTHER" id="PTHR33607">
    <property type="entry name" value="ENDONUCLEASE-1"/>
    <property type="match status" value="1"/>
</dbReference>
<accession>A0A2Z4ND93</accession>
<evidence type="ECO:0000256" key="3">
    <source>
        <dbReference type="SAM" id="MobiDB-lite"/>
    </source>
</evidence>
<evidence type="ECO:0000313" key="4">
    <source>
        <dbReference type="EMBL" id="AWX69365.1"/>
    </source>
</evidence>
<keyword evidence="2" id="KW-0378">Hydrolase</keyword>
<name>A0A2Z4ND93_9BACT</name>
<dbReference type="AlphaFoldDB" id="A0A2Z4ND93"/>
<dbReference type="KEGG" id="mane:DP065_01170"/>
<evidence type="ECO:0000313" key="5">
    <source>
        <dbReference type="Proteomes" id="UP000250218"/>
    </source>
</evidence>
<organism evidence="4 5">
    <name type="scientific">[Mycoplasma] anseris</name>
    <dbReference type="NCBI Taxonomy" id="92400"/>
    <lineage>
        <taxon>Bacteria</taxon>
        <taxon>Bacillati</taxon>
        <taxon>Mycoplasmatota</taxon>
        <taxon>Mycoplasmoidales</taxon>
        <taxon>Metamycoplasmataceae</taxon>
        <taxon>Metamycoplasma</taxon>
    </lineage>
</organism>
<gene>
    <name evidence="4" type="ORF">DP065_01170</name>
</gene>
<dbReference type="Proteomes" id="UP000250218">
    <property type="component" value="Chromosome"/>
</dbReference>
<evidence type="ECO:0000256" key="2">
    <source>
        <dbReference type="ARBA" id="ARBA00022801"/>
    </source>
</evidence>
<keyword evidence="5" id="KW-1185">Reference proteome</keyword>
<dbReference type="EMBL" id="CP030140">
    <property type="protein sequence ID" value="AWX69365.1"/>
    <property type="molecule type" value="Genomic_DNA"/>
</dbReference>